<dbReference type="GO" id="GO:0004359">
    <property type="term" value="F:glutaminase activity"/>
    <property type="evidence" value="ECO:0007669"/>
    <property type="project" value="InterPro"/>
</dbReference>
<dbReference type="CDD" id="cd00553">
    <property type="entry name" value="NAD_synthase"/>
    <property type="match status" value="1"/>
</dbReference>
<keyword evidence="3 6" id="KW-0547">Nucleotide-binding</keyword>
<reference evidence="9 10" key="1">
    <citation type="journal article" date="2016" name="Nat. Commun.">
        <title>Thousands of microbial genomes shed light on interconnected biogeochemical processes in an aquifer system.</title>
        <authorList>
            <person name="Anantharaman K."/>
            <person name="Brown C.T."/>
            <person name="Hug L.A."/>
            <person name="Sharon I."/>
            <person name="Castelle C.J."/>
            <person name="Probst A.J."/>
            <person name="Thomas B.C."/>
            <person name="Singh A."/>
            <person name="Wilkins M.J."/>
            <person name="Karaoz U."/>
            <person name="Brodie E.L."/>
            <person name="Williams K.H."/>
            <person name="Hubbard S.S."/>
            <person name="Banfield J.F."/>
        </authorList>
    </citation>
    <scope>NUCLEOTIDE SEQUENCE [LARGE SCALE GENOMIC DNA]</scope>
</reference>
<dbReference type="GO" id="GO:0003952">
    <property type="term" value="F:NAD+ synthase (glutamine-hydrolyzing) activity"/>
    <property type="evidence" value="ECO:0007669"/>
    <property type="project" value="InterPro"/>
</dbReference>
<feature type="domain" description="NAD/GMP synthase" evidence="8">
    <location>
        <begin position="11"/>
        <end position="252"/>
    </location>
</feature>
<keyword evidence="5 6" id="KW-0520">NAD</keyword>
<evidence type="ECO:0000313" key="10">
    <source>
        <dbReference type="Proteomes" id="UP000177268"/>
    </source>
</evidence>
<dbReference type="Gene3D" id="3.40.50.620">
    <property type="entry name" value="HUPs"/>
    <property type="match status" value="1"/>
</dbReference>
<evidence type="ECO:0000256" key="3">
    <source>
        <dbReference type="ARBA" id="ARBA00022741"/>
    </source>
</evidence>
<dbReference type="STRING" id="1798370.A2Z00_03840"/>
<dbReference type="GO" id="GO:0008795">
    <property type="term" value="F:NAD+ synthase activity"/>
    <property type="evidence" value="ECO:0007669"/>
    <property type="project" value="UniProtKB-EC"/>
</dbReference>
<dbReference type="SUPFAM" id="SSF52402">
    <property type="entry name" value="Adenine nucleotide alpha hydrolases-like"/>
    <property type="match status" value="1"/>
</dbReference>
<dbReference type="GO" id="GO:0009435">
    <property type="term" value="P:NAD+ biosynthetic process"/>
    <property type="evidence" value="ECO:0007669"/>
    <property type="project" value="UniProtKB-UniPathway"/>
</dbReference>
<organism evidence="9 10">
    <name type="scientific">Candidatus Gottesmanbacteria bacterium RBG_13_45_10</name>
    <dbReference type="NCBI Taxonomy" id="1798370"/>
    <lineage>
        <taxon>Bacteria</taxon>
        <taxon>Candidatus Gottesmaniibacteriota</taxon>
    </lineage>
</organism>
<dbReference type="GO" id="GO:0005737">
    <property type="term" value="C:cytoplasm"/>
    <property type="evidence" value="ECO:0007669"/>
    <property type="project" value="InterPro"/>
</dbReference>
<dbReference type="Proteomes" id="UP000177268">
    <property type="component" value="Unassembled WGS sequence"/>
</dbReference>
<dbReference type="EC" id="6.3.1.5" evidence="7"/>
<evidence type="ECO:0000256" key="1">
    <source>
        <dbReference type="ARBA" id="ARBA00004790"/>
    </source>
</evidence>
<keyword evidence="2 6" id="KW-0436">Ligase</keyword>
<dbReference type="FunFam" id="3.40.50.620:FF:000106">
    <property type="entry name" value="Glutamine-dependent NAD(+) synthetase"/>
    <property type="match status" value="1"/>
</dbReference>
<comment type="caution">
    <text evidence="9">The sequence shown here is derived from an EMBL/GenBank/DDBJ whole genome shotgun (WGS) entry which is preliminary data.</text>
</comment>
<dbReference type="PANTHER" id="PTHR23090">
    <property type="entry name" value="NH 3 /GLUTAMINE-DEPENDENT NAD + SYNTHETASE"/>
    <property type="match status" value="1"/>
</dbReference>
<name>A0A1F5ZH36_9BACT</name>
<dbReference type="UniPathway" id="UPA00253"/>
<evidence type="ECO:0000256" key="2">
    <source>
        <dbReference type="ARBA" id="ARBA00022598"/>
    </source>
</evidence>
<dbReference type="InterPro" id="IPR003694">
    <property type="entry name" value="NAD_synthase"/>
</dbReference>
<comment type="pathway">
    <text evidence="1">Cofactor biosynthesis; NAD(+) biosynthesis.</text>
</comment>
<dbReference type="NCBIfam" id="TIGR00552">
    <property type="entry name" value="nadE"/>
    <property type="match status" value="1"/>
</dbReference>
<dbReference type="InterPro" id="IPR022310">
    <property type="entry name" value="NAD/GMP_synthase"/>
</dbReference>
<protein>
    <recommendedName>
        <fullName evidence="7">NH(3)-dependent NAD(+) synthetase</fullName>
        <ecNumber evidence="7">6.3.1.5</ecNumber>
    </recommendedName>
</protein>
<keyword evidence="4 6" id="KW-0067">ATP-binding</keyword>
<comment type="catalytic activity">
    <reaction evidence="7">
        <text>deamido-NAD(+) + NH4(+) + ATP = AMP + diphosphate + NAD(+) + H(+)</text>
        <dbReference type="Rhea" id="RHEA:21188"/>
        <dbReference type="ChEBI" id="CHEBI:15378"/>
        <dbReference type="ChEBI" id="CHEBI:28938"/>
        <dbReference type="ChEBI" id="CHEBI:30616"/>
        <dbReference type="ChEBI" id="CHEBI:33019"/>
        <dbReference type="ChEBI" id="CHEBI:57540"/>
        <dbReference type="ChEBI" id="CHEBI:58437"/>
        <dbReference type="ChEBI" id="CHEBI:456215"/>
        <dbReference type="EC" id="6.3.1.5"/>
    </reaction>
</comment>
<evidence type="ECO:0000256" key="5">
    <source>
        <dbReference type="ARBA" id="ARBA00023027"/>
    </source>
</evidence>
<dbReference type="InterPro" id="IPR014729">
    <property type="entry name" value="Rossmann-like_a/b/a_fold"/>
</dbReference>
<gene>
    <name evidence="9" type="ORF">A2Z00_03840</name>
</gene>
<dbReference type="NCBIfam" id="NF010587">
    <property type="entry name" value="PRK13980.1"/>
    <property type="match status" value="1"/>
</dbReference>
<evidence type="ECO:0000259" key="8">
    <source>
        <dbReference type="Pfam" id="PF02540"/>
    </source>
</evidence>
<dbReference type="EMBL" id="MFIZ01000014">
    <property type="protein sequence ID" value="OGG11828.1"/>
    <property type="molecule type" value="Genomic_DNA"/>
</dbReference>
<dbReference type="Pfam" id="PF02540">
    <property type="entry name" value="NAD_synthase"/>
    <property type="match status" value="1"/>
</dbReference>
<evidence type="ECO:0000256" key="6">
    <source>
        <dbReference type="RuleBase" id="RU003811"/>
    </source>
</evidence>
<dbReference type="AlphaFoldDB" id="A0A1F5ZH36"/>
<evidence type="ECO:0000256" key="4">
    <source>
        <dbReference type="ARBA" id="ARBA00022840"/>
    </source>
</evidence>
<sequence>MKAIYPQKQARQLTTYIKDSFQKEGYTEALVAVSGGVDSATSLMLTARALGPTHVHAVLLPYGRLNTEETKDAKMLIASLKIPQKNVYLVDIQPMVDAVFAYDKHMDEGRRGNVMARMRMVVLYDLSKKMGALVVGTENKTEHLLGYYTRFGDEASDLEPLRQLYKTQVYELARYLKLPKKILTKPPTAGLWQGQTDEGEFGFTYKEVDEVLSLYFDEHVSKEAILGKGYDKKTIERMWWWINKGNFKDRMPLIT</sequence>
<accession>A0A1F5ZH36</accession>
<dbReference type="PANTHER" id="PTHR23090:SF9">
    <property type="entry name" value="GLUTAMINE-DEPENDENT NAD(+) SYNTHETASE"/>
    <property type="match status" value="1"/>
</dbReference>
<dbReference type="GO" id="GO:0005524">
    <property type="term" value="F:ATP binding"/>
    <property type="evidence" value="ECO:0007669"/>
    <property type="project" value="UniProtKB-KW"/>
</dbReference>
<evidence type="ECO:0000313" key="9">
    <source>
        <dbReference type="EMBL" id="OGG11828.1"/>
    </source>
</evidence>
<comment type="similarity">
    <text evidence="6">Belongs to the NAD synthetase family.</text>
</comment>
<proteinExistence type="inferred from homology"/>
<evidence type="ECO:0000256" key="7">
    <source>
        <dbReference type="RuleBase" id="RU003812"/>
    </source>
</evidence>